<evidence type="ECO:0000313" key="1">
    <source>
        <dbReference type="EMBL" id="CDM93542.1"/>
    </source>
</evidence>
<sequence length="46" mass="5173">MLNAKPIRFYPDPISVIYAHRILSKGICSTEEEARERALSILIAEG</sequence>
<accession>A0A9P1KCV5</accession>
<name>A0A9P1KCV5_9CYAN</name>
<protein>
    <submittedName>
        <fullName evidence="1">Uncharacterized protein</fullName>
    </submittedName>
</protein>
<dbReference type="AlphaFoldDB" id="A0A9P1KCV5"/>
<evidence type="ECO:0000313" key="2">
    <source>
        <dbReference type="Proteomes" id="UP000032946"/>
    </source>
</evidence>
<organism evidence="1 2">
    <name type="scientific">Limnospira indica PCC 8005</name>
    <dbReference type="NCBI Taxonomy" id="376219"/>
    <lineage>
        <taxon>Bacteria</taxon>
        <taxon>Bacillati</taxon>
        <taxon>Cyanobacteriota</taxon>
        <taxon>Cyanophyceae</taxon>
        <taxon>Oscillatoriophycideae</taxon>
        <taxon>Oscillatoriales</taxon>
        <taxon>Sirenicapillariaceae</taxon>
        <taxon>Limnospira</taxon>
    </lineage>
</organism>
<dbReference type="EMBL" id="FO818640">
    <property type="protein sequence ID" value="CDM93542.1"/>
    <property type="molecule type" value="Genomic_DNA"/>
</dbReference>
<gene>
    <name evidence="1" type="ORF">ARTHRO_11215</name>
</gene>
<keyword evidence="2" id="KW-1185">Reference proteome</keyword>
<reference evidence="1 2" key="1">
    <citation type="submission" date="2014-02" db="EMBL/GenBank/DDBJ databases">
        <authorList>
            <person name="Genoscope - CEA"/>
        </authorList>
    </citation>
    <scope>NUCLEOTIDE SEQUENCE [LARGE SCALE GENOMIC DNA]</scope>
    <source>
        <strain evidence="1 2">PCC 8005</strain>
    </source>
</reference>
<dbReference type="Proteomes" id="UP000032946">
    <property type="component" value="Chromosome"/>
</dbReference>
<proteinExistence type="predicted"/>